<dbReference type="Proteomes" id="UP001058974">
    <property type="component" value="Chromosome 3"/>
</dbReference>
<organism evidence="1 2">
    <name type="scientific">Pisum sativum</name>
    <name type="common">Garden pea</name>
    <name type="synonym">Lathyrus oleraceus</name>
    <dbReference type="NCBI Taxonomy" id="3888"/>
    <lineage>
        <taxon>Eukaryota</taxon>
        <taxon>Viridiplantae</taxon>
        <taxon>Streptophyta</taxon>
        <taxon>Embryophyta</taxon>
        <taxon>Tracheophyta</taxon>
        <taxon>Spermatophyta</taxon>
        <taxon>Magnoliopsida</taxon>
        <taxon>eudicotyledons</taxon>
        <taxon>Gunneridae</taxon>
        <taxon>Pentapetalae</taxon>
        <taxon>rosids</taxon>
        <taxon>fabids</taxon>
        <taxon>Fabales</taxon>
        <taxon>Fabaceae</taxon>
        <taxon>Papilionoideae</taxon>
        <taxon>50 kb inversion clade</taxon>
        <taxon>NPAAA clade</taxon>
        <taxon>Hologalegina</taxon>
        <taxon>IRL clade</taxon>
        <taxon>Fabeae</taxon>
        <taxon>Lathyrus</taxon>
    </lineage>
</organism>
<accession>A0A9D5B4A0</accession>
<gene>
    <name evidence="1" type="ORF">KIW84_034232</name>
</gene>
<keyword evidence="2" id="KW-1185">Reference proteome</keyword>
<name>A0A9D5B4A0_PEA</name>
<evidence type="ECO:0000313" key="1">
    <source>
        <dbReference type="EMBL" id="KAI5429576.1"/>
    </source>
</evidence>
<dbReference type="Gramene" id="Psat03G0423200-T1">
    <property type="protein sequence ID" value="KAI5429576.1"/>
    <property type="gene ID" value="KIW84_034232"/>
</dbReference>
<comment type="caution">
    <text evidence="1">The sequence shown here is derived from an EMBL/GenBank/DDBJ whole genome shotgun (WGS) entry which is preliminary data.</text>
</comment>
<dbReference type="EMBL" id="JAMSHJ010000003">
    <property type="protein sequence ID" value="KAI5429576.1"/>
    <property type="molecule type" value="Genomic_DNA"/>
</dbReference>
<protein>
    <submittedName>
        <fullName evidence="1">Uncharacterized protein</fullName>
    </submittedName>
</protein>
<proteinExistence type="predicted"/>
<reference evidence="1 2" key="1">
    <citation type="journal article" date="2022" name="Nat. Genet.">
        <title>Improved pea reference genome and pan-genome highlight genomic features and evolutionary characteristics.</title>
        <authorList>
            <person name="Yang T."/>
            <person name="Liu R."/>
            <person name="Luo Y."/>
            <person name="Hu S."/>
            <person name="Wang D."/>
            <person name="Wang C."/>
            <person name="Pandey M.K."/>
            <person name="Ge S."/>
            <person name="Xu Q."/>
            <person name="Li N."/>
            <person name="Li G."/>
            <person name="Huang Y."/>
            <person name="Saxena R.K."/>
            <person name="Ji Y."/>
            <person name="Li M."/>
            <person name="Yan X."/>
            <person name="He Y."/>
            <person name="Liu Y."/>
            <person name="Wang X."/>
            <person name="Xiang C."/>
            <person name="Varshney R.K."/>
            <person name="Ding H."/>
            <person name="Gao S."/>
            <person name="Zong X."/>
        </authorList>
    </citation>
    <scope>NUCLEOTIDE SEQUENCE [LARGE SCALE GENOMIC DNA]</scope>
    <source>
        <strain evidence="1 2">cv. Zhongwan 6</strain>
    </source>
</reference>
<sequence>MLAVKVDNIFIGERKIYVNIPVFQKGKKTQFEDQYHHQGENVMNHPKPFKNGNIKYQANQEVNNNKSFAEVVGKKKIVPEGPSHLSFSNAPIYLKFQCQKEVKEGLKKAYVGKMLFARMSHNIQNIFHIEGYFCIKVIPLGANLCLLEEGDPREIKDFILEEDSQGHLRIYLPNQQPFGHKTHSDNSSSTTSYEDWDLEAAREDDWIREDEIRDSVSNKEVASMNGRGDNIALVIFDEVIGCGNIPSMLESQKLNQSTVKSVDAGENVK</sequence>
<dbReference type="AlphaFoldDB" id="A0A9D5B4A0"/>
<evidence type="ECO:0000313" key="2">
    <source>
        <dbReference type="Proteomes" id="UP001058974"/>
    </source>
</evidence>
<dbReference type="Gramene" id="Psat3g130320.1">
    <property type="protein sequence ID" value="Psat3g130320.1.cds"/>
    <property type="gene ID" value="Psat3g130320"/>
</dbReference>